<dbReference type="InterPro" id="IPR016047">
    <property type="entry name" value="M23ase_b-sheet_dom"/>
</dbReference>
<feature type="region of interest" description="Disordered" evidence="1">
    <location>
        <begin position="1"/>
        <end position="39"/>
    </location>
</feature>
<dbReference type="SUPFAM" id="SSF51261">
    <property type="entry name" value="Duplicated hybrid motif"/>
    <property type="match status" value="1"/>
</dbReference>
<accession>A0A919KSN1</accession>
<gene>
    <name evidence="4" type="ORF">GCM10017772_18410</name>
</gene>
<comment type="caution">
    <text evidence="4">The sequence shown here is derived from an EMBL/GenBank/DDBJ whole genome shotgun (WGS) entry which is preliminary data.</text>
</comment>
<dbReference type="Pfam" id="PF01551">
    <property type="entry name" value="Peptidase_M23"/>
    <property type="match status" value="1"/>
</dbReference>
<keyword evidence="2" id="KW-0472">Membrane</keyword>
<evidence type="ECO:0000256" key="1">
    <source>
        <dbReference type="SAM" id="MobiDB-lite"/>
    </source>
</evidence>
<dbReference type="AlphaFoldDB" id="A0A919KSN1"/>
<proteinExistence type="predicted"/>
<evidence type="ECO:0000259" key="3">
    <source>
        <dbReference type="Pfam" id="PF01551"/>
    </source>
</evidence>
<keyword evidence="2" id="KW-1133">Transmembrane helix</keyword>
<organism evidence="4 5">
    <name type="scientific">Promicromonospora soli</name>
    <dbReference type="NCBI Taxonomy" id="2035533"/>
    <lineage>
        <taxon>Bacteria</taxon>
        <taxon>Bacillati</taxon>
        <taxon>Actinomycetota</taxon>
        <taxon>Actinomycetes</taxon>
        <taxon>Micrococcales</taxon>
        <taxon>Promicromonosporaceae</taxon>
        <taxon>Promicromonospora</taxon>
    </lineage>
</organism>
<dbReference type="InterPro" id="IPR011055">
    <property type="entry name" value="Dup_hybrid_motif"/>
</dbReference>
<feature type="transmembrane region" description="Helical" evidence="2">
    <location>
        <begin position="45"/>
        <end position="73"/>
    </location>
</feature>
<keyword evidence="2" id="KW-0812">Transmembrane</keyword>
<dbReference type="InterPro" id="IPR050570">
    <property type="entry name" value="Cell_wall_metabolism_enzyme"/>
</dbReference>
<dbReference type="GO" id="GO:0004222">
    <property type="term" value="F:metalloendopeptidase activity"/>
    <property type="evidence" value="ECO:0007669"/>
    <property type="project" value="TreeGrafter"/>
</dbReference>
<dbReference type="RefSeq" id="WP_189668945.1">
    <property type="nucleotide sequence ID" value="NZ_BNAS01000002.1"/>
</dbReference>
<dbReference type="PANTHER" id="PTHR21666:SF270">
    <property type="entry name" value="MUREIN HYDROLASE ACTIVATOR ENVC"/>
    <property type="match status" value="1"/>
</dbReference>
<dbReference type="PANTHER" id="PTHR21666">
    <property type="entry name" value="PEPTIDASE-RELATED"/>
    <property type="match status" value="1"/>
</dbReference>
<reference evidence="4" key="1">
    <citation type="journal article" date="2014" name="Int. J. Syst. Evol. Microbiol.">
        <title>Complete genome sequence of Corynebacterium casei LMG S-19264T (=DSM 44701T), isolated from a smear-ripened cheese.</title>
        <authorList>
            <consortium name="US DOE Joint Genome Institute (JGI-PGF)"/>
            <person name="Walter F."/>
            <person name="Albersmeier A."/>
            <person name="Kalinowski J."/>
            <person name="Ruckert C."/>
        </authorList>
    </citation>
    <scope>NUCLEOTIDE SEQUENCE</scope>
    <source>
        <strain evidence="4">CGMCC 4.7398</strain>
    </source>
</reference>
<protein>
    <recommendedName>
        <fullName evidence="3">M23ase beta-sheet core domain-containing protein</fullName>
    </recommendedName>
</protein>
<dbReference type="EMBL" id="BNAS01000002">
    <property type="protein sequence ID" value="GHH70947.1"/>
    <property type="molecule type" value="Genomic_DNA"/>
</dbReference>
<evidence type="ECO:0000256" key="2">
    <source>
        <dbReference type="SAM" id="Phobius"/>
    </source>
</evidence>
<evidence type="ECO:0000313" key="4">
    <source>
        <dbReference type="EMBL" id="GHH70947.1"/>
    </source>
</evidence>
<reference evidence="4" key="2">
    <citation type="submission" date="2020-09" db="EMBL/GenBank/DDBJ databases">
        <authorList>
            <person name="Sun Q."/>
            <person name="Zhou Y."/>
        </authorList>
    </citation>
    <scope>NUCLEOTIDE SEQUENCE</scope>
    <source>
        <strain evidence="4">CGMCC 4.7398</strain>
    </source>
</reference>
<dbReference type="Gene3D" id="2.70.70.10">
    <property type="entry name" value="Glucose Permease (Domain IIA)"/>
    <property type="match status" value="1"/>
</dbReference>
<dbReference type="Proteomes" id="UP000627369">
    <property type="component" value="Unassembled WGS sequence"/>
</dbReference>
<evidence type="ECO:0000313" key="5">
    <source>
        <dbReference type="Proteomes" id="UP000627369"/>
    </source>
</evidence>
<feature type="compositionally biased region" description="Low complexity" evidence="1">
    <location>
        <begin position="424"/>
        <end position="439"/>
    </location>
</feature>
<keyword evidence="5" id="KW-1185">Reference proteome</keyword>
<dbReference type="CDD" id="cd12797">
    <property type="entry name" value="M23_peptidase"/>
    <property type="match status" value="1"/>
</dbReference>
<sequence length="439" mass="44626">MSGRDPVGLATRAVSQAVRSRGSRPGTGGRPGTGRRKDDATRRAVLVLAVLAAAVLAVPAAVIAMVVLVGGAVSENQSGGDCSMSASVVPAGGQAKSAGGFTGEQLQNASVILQVGQERGVPGRAQAIAVMTALGESGMRNLSYGDDRFGVRNPDGTLTSSIGMFQEQKWYGTVEERLDPVQSSGRFYDRLLAITGWETLEPTIAAHKAQRNADPYHYEQYWDQALQVIQLVSGADEEDLAALSQSIQGAAAAAPCMTGSIGHSAVGAGGWANPAVGSKASGFGPRNTGIAGASTYHLGQDIAAACGTQVFAAAAGRVVISGATGWGTGNTIRIEHGMGLDSTYGHLLTGTNLVRVGQTVQAGQQIASMGGDSRIDPAGAGTSSGCHLHYEVRMNGQAVDPEPFMAQQGVTLGVAAPVMESVSPGDAPDGAEPADATGN</sequence>
<name>A0A919KSN1_9MICO</name>
<feature type="domain" description="M23ase beta-sheet core" evidence="3">
    <location>
        <begin position="296"/>
        <end position="401"/>
    </location>
</feature>
<feature type="region of interest" description="Disordered" evidence="1">
    <location>
        <begin position="420"/>
        <end position="439"/>
    </location>
</feature>